<gene>
    <name evidence="3" type="ORF">BDU57DRAFT_555471</name>
</gene>
<dbReference type="OrthoDB" id="3642826at2759"/>
<feature type="region of interest" description="Disordered" evidence="1">
    <location>
        <begin position="331"/>
        <end position="387"/>
    </location>
</feature>
<dbReference type="AlphaFoldDB" id="A0A6A5QSY9"/>
<dbReference type="Proteomes" id="UP000800096">
    <property type="component" value="Unassembled WGS sequence"/>
</dbReference>
<evidence type="ECO:0000256" key="1">
    <source>
        <dbReference type="SAM" id="MobiDB-lite"/>
    </source>
</evidence>
<evidence type="ECO:0000313" key="4">
    <source>
        <dbReference type="Proteomes" id="UP000800096"/>
    </source>
</evidence>
<evidence type="ECO:0000313" key="3">
    <source>
        <dbReference type="EMBL" id="KAF1917674.1"/>
    </source>
</evidence>
<feature type="compositionally biased region" description="Polar residues" evidence="1">
    <location>
        <begin position="378"/>
        <end position="387"/>
    </location>
</feature>
<protein>
    <submittedName>
        <fullName evidence="3">Uncharacterized protein</fullName>
    </submittedName>
</protein>
<feature type="chain" id="PRO_5025686890" evidence="2">
    <location>
        <begin position="19"/>
        <end position="768"/>
    </location>
</feature>
<evidence type="ECO:0000256" key="2">
    <source>
        <dbReference type="SAM" id="SignalP"/>
    </source>
</evidence>
<keyword evidence="2" id="KW-0732">Signal</keyword>
<keyword evidence="4" id="KW-1185">Reference proteome</keyword>
<reference evidence="3" key="1">
    <citation type="journal article" date="2020" name="Stud. Mycol.">
        <title>101 Dothideomycetes genomes: a test case for predicting lifestyles and emergence of pathogens.</title>
        <authorList>
            <person name="Haridas S."/>
            <person name="Albert R."/>
            <person name="Binder M."/>
            <person name="Bloem J."/>
            <person name="Labutti K."/>
            <person name="Salamov A."/>
            <person name="Andreopoulos B."/>
            <person name="Baker S."/>
            <person name="Barry K."/>
            <person name="Bills G."/>
            <person name="Bluhm B."/>
            <person name="Cannon C."/>
            <person name="Castanera R."/>
            <person name="Culley D."/>
            <person name="Daum C."/>
            <person name="Ezra D."/>
            <person name="Gonzalez J."/>
            <person name="Henrissat B."/>
            <person name="Kuo A."/>
            <person name="Liang C."/>
            <person name="Lipzen A."/>
            <person name="Lutzoni F."/>
            <person name="Magnuson J."/>
            <person name="Mondo S."/>
            <person name="Nolan M."/>
            <person name="Ohm R."/>
            <person name="Pangilinan J."/>
            <person name="Park H.-J."/>
            <person name="Ramirez L."/>
            <person name="Alfaro M."/>
            <person name="Sun H."/>
            <person name="Tritt A."/>
            <person name="Yoshinaga Y."/>
            <person name="Zwiers L.-H."/>
            <person name="Turgeon B."/>
            <person name="Goodwin S."/>
            <person name="Spatafora J."/>
            <person name="Crous P."/>
            <person name="Grigoriev I."/>
        </authorList>
    </citation>
    <scope>NUCLEOTIDE SEQUENCE</scope>
    <source>
        <strain evidence="3">HMLAC05119</strain>
    </source>
</reference>
<proteinExistence type="predicted"/>
<accession>A0A6A5QSY9</accession>
<organism evidence="3 4">
    <name type="scientific">Ampelomyces quisqualis</name>
    <name type="common">Powdery mildew agent</name>
    <dbReference type="NCBI Taxonomy" id="50730"/>
    <lineage>
        <taxon>Eukaryota</taxon>
        <taxon>Fungi</taxon>
        <taxon>Dikarya</taxon>
        <taxon>Ascomycota</taxon>
        <taxon>Pezizomycotina</taxon>
        <taxon>Dothideomycetes</taxon>
        <taxon>Pleosporomycetidae</taxon>
        <taxon>Pleosporales</taxon>
        <taxon>Pleosporineae</taxon>
        <taxon>Phaeosphaeriaceae</taxon>
        <taxon>Ampelomyces</taxon>
    </lineage>
</organism>
<feature type="signal peptide" evidence="2">
    <location>
        <begin position="1"/>
        <end position="18"/>
    </location>
</feature>
<dbReference type="EMBL" id="ML979134">
    <property type="protein sequence ID" value="KAF1917674.1"/>
    <property type="molecule type" value="Genomic_DNA"/>
</dbReference>
<name>A0A6A5QSY9_AMPQU</name>
<feature type="compositionally biased region" description="Low complexity" evidence="1">
    <location>
        <begin position="361"/>
        <end position="376"/>
    </location>
</feature>
<sequence length="768" mass="79788">MSPPHAFSVLWFAYSTAAVFHGRGSVNDTGKIHPSSIREASYGVFAPANQAKKPSPPTDNEFVSVSETGFAQPTGAKSVGSPHPIDTLHIIQSDQNVTLNSTSLDSDPQRNGMLLEPTPISDPTCTINVPSASIDYWHPATYSHVVGTMTSAYGTFSETGFYTLVAATSTFNIDNALASSFACTFSESPLPDLSGTNTFCLDYSEQPAAATTSLVYRTAAIPFPSGGIIPTGEAKLYDVYRDLPAATHPISVAPDRTLAQVSATPFVHFTAYEVESGNKTEIDVQSHDQISRNDCDAGLLQAIVTVFWNPFFNHVESTVLGFDDPPVNVNHQDDWTLPGDPAKLTPATTFNPTDRPTAIPTTQAGTNNNQQGAAGNEAQPSNAPQPSEVTIGTVAGMPVAIGPSSVVVVGSHTLQPGGPAVIVGGVTPVSLVTSATAIVVGGSTTLPLPQISNDPAPPPILTIGSATLTPNAATQFFIAPGQTLTPGGTATVDGTVVSLAPSAAFFIVGGSTQFLPAAAPSSGAVAASPPRIIIGSTTITALPNQNNPGNTNTNNNINVAAGPTFVVAGQTLAPGGQAITVAGTTLSLVAGESSVVVNGVTSAVEYPSITSSQPRIVVGKSVFTLVPGPGTTFVIADQTLSPGGQAITVAGTVISLAPSASFVVVNGVTSAFPNVVAAQITGAPALTIGNNVFQPLQGTGRSYLVGSSTLTPGGAITFHLPRHPARHNQCTSTHRWLKYVHCCIWYDIRCQRKHSHPWRYYRRRWHHH</sequence>